<accession>A0ABQ9UC93</accession>
<name>A0ABQ9UC93_SAGOE</name>
<keyword evidence="2" id="KW-1185">Reference proteome</keyword>
<evidence type="ECO:0000313" key="2">
    <source>
        <dbReference type="Proteomes" id="UP001266305"/>
    </source>
</evidence>
<gene>
    <name evidence="1" type="ORF">P7K49_027976</name>
</gene>
<dbReference type="Proteomes" id="UP001266305">
    <property type="component" value="Unassembled WGS sequence"/>
</dbReference>
<organism evidence="1 2">
    <name type="scientific">Saguinus oedipus</name>
    <name type="common">Cotton-top tamarin</name>
    <name type="synonym">Oedipomidas oedipus</name>
    <dbReference type="NCBI Taxonomy" id="9490"/>
    <lineage>
        <taxon>Eukaryota</taxon>
        <taxon>Metazoa</taxon>
        <taxon>Chordata</taxon>
        <taxon>Craniata</taxon>
        <taxon>Vertebrata</taxon>
        <taxon>Euteleostomi</taxon>
        <taxon>Mammalia</taxon>
        <taxon>Eutheria</taxon>
        <taxon>Euarchontoglires</taxon>
        <taxon>Primates</taxon>
        <taxon>Haplorrhini</taxon>
        <taxon>Platyrrhini</taxon>
        <taxon>Cebidae</taxon>
        <taxon>Callitrichinae</taxon>
        <taxon>Saguinus</taxon>
    </lineage>
</organism>
<sequence length="50" mass="5690">SGSCEDQKFAVCLPCHKHQFLDFFPILQNQNAQEQSLGSECLRSIHVVQE</sequence>
<protein>
    <submittedName>
        <fullName evidence="1">Uncharacterized protein</fullName>
    </submittedName>
</protein>
<proteinExistence type="predicted"/>
<feature type="non-terminal residue" evidence="1">
    <location>
        <position position="1"/>
    </location>
</feature>
<comment type="caution">
    <text evidence="1">The sequence shown here is derived from an EMBL/GenBank/DDBJ whole genome shotgun (WGS) entry which is preliminary data.</text>
</comment>
<evidence type="ECO:0000313" key="1">
    <source>
        <dbReference type="EMBL" id="KAK2094238.1"/>
    </source>
</evidence>
<dbReference type="EMBL" id="JASSZA010000014">
    <property type="protein sequence ID" value="KAK2094238.1"/>
    <property type="molecule type" value="Genomic_DNA"/>
</dbReference>
<reference evidence="1 2" key="1">
    <citation type="submission" date="2023-05" db="EMBL/GenBank/DDBJ databases">
        <title>B98-5 Cell Line De Novo Hybrid Assembly: An Optical Mapping Approach.</title>
        <authorList>
            <person name="Kananen K."/>
            <person name="Auerbach J.A."/>
            <person name="Kautto E."/>
            <person name="Blachly J.S."/>
        </authorList>
    </citation>
    <scope>NUCLEOTIDE SEQUENCE [LARGE SCALE GENOMIC DNA]</scope>
    <source>
        <strain evidence="1">B95-8</strain>
        <tissue evidence="1">Cell line</tissue>
    </source>
</reference>